<dbReference type="RefSeq" id="WP_146407018.1">
    <property type="nucleotide sequence ID" value="NZ_SJPU01000002.1"/>
</dbReference>
<comment type="caution">
    <text evidence="1">The sequence shown here is derived from an EMBL/GenBank/DDBJ whole genome shotgun (WGS) entry which is preliminary data.</text>
</comment>
<reference evidence="1 2" key="1">
    <citation type="journal article" date="2020" name="Antonie Van Leeuwenhoek">
        <title>Rhodopirellula heiligendammensis sp. nov., Rhodopirellula pilleata sp. nov., and Rhodopirellula solitaria sp. nov. isolated from natural or artificial marine surfaces in Northern Germany and California, USA, and emended description of the genus Rhodopirellula.</title>
        <authorList>
            <person name="Kallscheuer N."/>
            <person name="Wiegand S."/>
            <person name="Jogler M."/>
            <person name="Boedeker C."/>
            <person name="Peeters S.H."/>
            <person name="Rast P."/>
            <person name="Heuer A."/>
            <person name="Jetten M.S.M."/>
            <person name="Rohde M."/>
            <person name="Jogler C."/>
        </authorList>
    </citation>
    <scope>NUCLEOTIDE SEQUENCE [LARGE SCALE GENOMIC DNA]</scope>
    <source>
        <strain evidence="1 2">Poly21</strain>
    </source>
</reference>
<name>A0A5C6BTA4_9BACT</name>
<keyword evidence="2" id="KW-1185">Reference proteome</keyword>
<dbReference type="Proteomes" id="UP000319908">
    <property type="component" value="Unassembled WGS sequence"/>
</dbReference>
<sequence length="100" mass="10777">MAKKGEKLYMVEIGYGEVCVGTLTQCQRVQSAIAACQLVTAAYLDTPGKSAGERRVLTESDEGVVVKTCKHRVLSAEEFRRESTLKIGMTPADQVKGGVV</sequence>
<evidence type="ECO:0000313" key="1">
    <source>
        <dbReference type="EMBL" id="TWU15052.1"/>
    </source>
</evidence>
<evidence type="ECO:0000313" key="2">
    <source>
        <dbReference type="Proteomes" id="UP000319908"/>
    </source>
</evidence>
<proteinExistence type="predicted"/>
<gene>
    <name evidence="1" type="ORF">Poly21_22430</name>
</gene>
<dbReference type="AlphaFoldDB" id="A0A5C6BTA4"/>
<protein>
    <submittedName>
        <fullName evidence="1">Uncharacterized protein</fullName>
    </submittedName>
</protein>
<dbReference type="EMBL" id="SJPU01000002">
    <property type="protein sequence ID" value="TWU15052.1"/>
    <property type="molecule type" value="Genomic_DNA"/>
</dbReference>
<organism evidence="1 2">
    <name type="scientific">Allorhodopirellula heiligendammensis</name>
    <dbReference type="NCBI Taxonomy" id="2714739"/>
    <lineage>
        <taxon>Bacteria</taxon>
        <taxon>Pseudomonadati</taxon>
        <taxon>Planctomycetota</taxon>
        <taxon>Planctomycetia</taxon>
        <taxon>Pirellulales</taxon>
        <taxon>Pirellulaceae</taxon>
        <taxon>Allorhodopirellula</taxon>
    </lineage>
</organism>
<accession>A0A5C6BTA4</accession>